<keyword evidence="1" id="KW-1133">Transmembrane helix</keyword>
<sequence length="95" mass="10383">MLARMEAQRTSLQEQFNNRYLFISAGKALAGALLLALFYYGAFRASAAGATFFLLRILENVAPYRSTGGAISAILKFDSMLCWSSFSACWPVISG</sequence>
<evidence type="ECO:0000313" key="2">
    <source>
        <dbReference type="EMBL" id="MBD3722911.1"/>
    </source>
</evidence>
<evidence type="ECO:0000313" key="3">
    <source>
        <dbReference type="Proteomes" id="UP000598328"/>
    </source>
</evidence>
<dbReference type="EMBL" id="JACXSV010000009">
    <property type="protein sequence ID" value="MBD3722911.1"/>
    <property type="molecule type" value="Genomic_DNA"/>
</dbReference>
<dbReference type="AlphaFoldDB" id="A0A927E236"/>
<organism evidence="2 3">
    <name type="scientific">Klebsiella pneumoniae</name>
    <dbReference type="NCBI Taxonomy" id="573"/>
    <lineage>
        <taxon>Bacteria</taxon>
        <taxon>Pseudomonadati</taxon>
        <taxon>Pseudomonadota</taxon>
        <taxon>Gammaproteobacteria</taxon>
        <taxon>Enterobacterales</taxon>
        <taxon>Enterobacteriaceae</taxon>
        <taxon>Klebsiella/Raoultella group</taxon>
        <taxon>Klebsiella</taxon>
        <taxon>Klebsiella pneumoniae complex</taxon>
    </lineage>
</organism>
<name>A0A927E236_KLEPN</name>
<feature type="transmembrane region" description="Helical" evidence="1">
    <location>
        <begin position="20"/>
        <end position="42"/>
    </location>
</feature>
<protein>
    <submittedName>
        <fullName evidence="2">Uncharacterized protein</fullName>
    </submittedName>
</protein>
<keyword evidence="1" id="KW-0812">Transmembrane</keyword>
<gene>
    <name evidence="2" type="ORF">IE978_24045</name>
</gene>
<evidence type="ECO:0000256" key="1">
    <source>
        <dbReference type="SAM" id="Phobius"/>
    </source>
</evidence>
<proteinExistence type="predicted"/>
<dbReference type="Proteomes" id="UP000598328">
    <property type="component" value="Unassembled WGS sequence"/>
</dbReference>
<reference evidence="2" key="1">
    <citation type="submission" date="2020-07" db="EMBL/GenBank/DDBJ databases">
        <title>Clinical and genomic characterization of carbapenemase-producing Enterobacterales causing secondary infections during the COVID-19 crisis at a New York City hospital.</title>
        <authorList>
            <person name="Gomez-Simmonds A."/>
            <person name="Annavajhala M.K."/>
            <person name="Uhlemann A.-C."/>
        </authorList>
    </citation>
    <scope>NUCLEOTIDE SEQUENCE</scope>
    <source>
        <strain evidence="2">KP1826</strain>
    </source>
</reference>
<comment type="caution">
    <text evidence="2">The sequence shown here is derived from an EMBL/GenBank/DDBJ whole genome shotgun (WGS) entry which is preliminary data.</text>
</comment>
<keyword evidence="1" id="KW-0472">Membrane</keyword>
<accession>A0A927E236</accession>